<evidence type="ECO:0000256" key="3">
    <source>
        <dbReference type="SAM" id="Phobius"/>
    </source>
</evidence>
<evidence type="ECO:0000256" key="1">
    <source>
        <dbReference type="SAM" id="Coils"/>
    </source>
</evidence>
<gene>
    <name evidence="4" type="ORF">APY04_1246</name>
</gene>
<feature type="region of interest" description="Disordered" evidence="2">
    <location>
        <begin position="123"/>
        <end position="144"/>
    </location>
</feature>
<keyword evidence="1" id="KW-0175">Coiled coil</keyword>
<keyword evidence="5" id="KW-1185">Reference proteome</keyword>
<keyword evidence="3" id="KW-1133">Transmembrane helix</keyword>
<dbReference type="Pfam" id="PF11014">
    <property type="entry name" value="DUF2852"/>
    <property type="match status" value="1"/>
</dbReference>
<name>A0A109BL93_HYPSL</name>
<reference evidence="4 5" key="1">
    <citation type="submission" date="2015-10" db="EMBL/GenBank/DDBJ databases">
        <title>Transcriptomic analysis of a linuron degrading triple-species bacterial consortium.</title>
        <authorList>
            <person name="Albers P."/>
        </authorList>
    </citation>
    <scope>NUCLEOTIDE SEQUENCE [LARGE SCALE GENOMIC DNA]</scope>
    <source>
        <strain evidence="4 5">WDL6</strain>
    </source>
</reference>
<evidence type="ECO:0000313" key="5">
    <source>
        <dbReference type="Proteomes" id="UP000059074"/>
    </source>
</evidence>
<keyword evidence="3" id="KW-0472">Membrane</keyword>
<dbReference type="OrthoDB" id="9806878at2"/>
<dbReference type="Proteomes" id="UP000059074">
    <property type="component" value="Unassembled WGS sequence"/>
</dbReference>
<evidence type="ECO:0008006" key="6">
    <source>
        <dbReference type="Google" id="ProtNLM"/>
    </source>
</evidence>
<accession>A0A109BL93</accession>
<dbReference type="PATRIC" id="fig|121290.4.peg.3207"/>
<evidence type="ECO:0000313" key="4">
    <source>
        <dbReference type="EMBL" id="KWT70037.1"/>
    </source>
</evidence>
<dbReference type="EMBL" id="LMTR01000040">
    <property type="protein sequence ID" value="KWT70037.1"/>
    <property type="molecule type" value="Genomic_DNA"/>
</dbReference>
<dbReference type="RefSeq" id="WP_068460696.1">
    <property type="nucleotide sequence ID" value="NZ_LMTR01000040.1"/>
</dbReference>
<feature type="coiled-coil region" evidence="1">
    <location>
        <begin position="90"/>
        <end position="117"/>
    </location>
</feature>
<feature type="transmembrane region" description="Helical" evidence="3">
    <location>
        <begin position="15"/>
        <end position="40"/>
    </location>
</feature>
<dbReference type="STRING" id="121290.APY04_1246"/>
<dbReference type="InterPro" id="IPR021273">
    <property type="entry name" value="DUF2852"/>
</dbReference>
<dbReference type="AlphaFoldDB" id="A0A109BL93"/>
<protein>
    <recommendedName>
        <fullName evidence="6">DUF2852 domain-containing protein</fullName>
    </recommendedName>
</protein>
<keyword evidence="3" id="KW-0812">Transmembrane</keyword>
<sequence length="144" mass="16301">MNGLVATLDDYGKPAWIGAMVVGFIVFWPVGLAILAYLYWSGRMGCGGRMSGFGRWRRGTGDRWDRTVERWGQELRGAPSSGNAAFDEYREETIRRLQDEQREFQEFLERLRKAKDKAEFDQFMSERRARPATGAAGEGPVATA</sequence>
<evidence type="ECO:0000256" key="2">
    <source>
        <dbReference type="SAM" id="MobiDB-lite"/>
    </source>
</evidence>
<organism evidence="4 5">
    <name type="scientific">Hyphomicrobium sulfonivorans</name>
    <dbReference type="NCBI Taxonomy" id="121290"/>
    <lineage>
        <taxon>Bacteria</taxon>
        <taxon>Pseudomonadati</taxon>
        <taxon>Pseudomonadota</taxon>
        <taxon>Alphaproteobacteria</taxon>
        <taxon>Hyphomicrobiales</taxon>
        <taxon>Hyphomicrobiaceae</taxon>
        <taxon>Hyphomicrobium</taxon>
    </lineage>
</organism>
<proteinExistence type="predicted"/>
<comment type="caution">
    <text evidence="4">The sequence shown here is derived from an EMBL/GenBank/DDBJ whole genome shotgun (WGS) entry which is preliminary data.</text>
</comment>